<comment type="caution">
    <text evidence="1">The sequence shown here is derived from an EMBL/GenBank/DDBJ whole genome shotgun (WGS) entry which is preliminary data.</text>
</comment>
<organism evidence="1 2">
    <name type="scientific">Chryseobacterium geocarposphaerae</name>
    <dbReference type="NCBI Taxonomy" id="1416776"/>
    <lineage>
        <taxon>Bacteria</taxon>
        <taxon>Pseudomonadati</taxon>
        <taxon>Bacteroidota</taxon>
        <taxon>Flavobacteriia</taxon>
        <taxon>Flavobacteriales</taxon>
        <taxon>Weeksellaceae</taxon>
        <taxon>Chryseobacterium group</taxon>
        <taxon>Chryseobacterium</taxon>
    </lineage>
</organism>
<gene>
    <name evidence="1" type="ORF">CLV73_0023</name>
</gene>
<dbReference type="RefSeq" id="WP_100374880.1">
    <property type="nucleotide sequence ID" value="NZ_PGFD01000001.1"/>
</dbReference>
<keyword evidence="2" id="KW-1185">Reference proteome</keyword>
<dbReference type="OrthoDB" id="758995at2"/>
<dbReference type="AlphaFoldDB" id="A0A2M9C5E2"/>
<reference evidence="1 2" key="1">
    <citation type="submission" date="2017-11" db="EMBL/GenBank/DDBJ databases">
        <title>Genomic Encyclopedia of Archaeal and Bacterial Type Strains, Phase II (KMG-II): From Individual Species to Whole Genera.</title>
        <authorList>
            <person name="Goeker M."/>
        </authorList>
    </citation>
    <scope>NUCLEOTIDE SEQUENCE [LARGE SCALE GENOMIC DNA]</scope>
    <source>
        <strain evidence="1 2">DSM 27617</strain>
    </source>
</reference>
<name>A0A2M9C5E2_9FLAO</name>
<sequence length="222" mass="25220">MNEKPVWKTILSVAVCLFAVIKLAITCSKTSNRSSYSDTSYENVNSLIQNYRNEDLQSNDESNDLFYENYDSINKLNEAEKAIFHVAKVKSDTLVPIDLTSKISVEPKSFIQKNHDDSLQMAVKLPDNTSIFLHAYSSKDDMMDNFKALKKKKNIANIQVKVDDPNSKFVGYTYQYGGKKYNGYAILATENGQFTSLEFENNKLSKEDLQMKAITFVSQIAK</sequence>
<dbReference type="EMBL" id="PGFD01000001">
    <property type="protein sequence ID" value="PJJ66057.1"/>
    <property type="molecule type" value="Genomic_DNA"/>
</dbReference>
<evidence type="ECO:0000313" key="2">
    <source>
        <dbReference type="Proteomes" id="UP000228740"/>
    </source>
</evidence>
<accession>A0A2M9C5E2</accession>
<dbReference type="Proteomes" id="UP000228740">
    <property type="component" value="Unassembled WGS sequence"/>
</dbReference>
<evidence type="ECO:0000313" key="1">
    <source>
        <dbReference type="EMBL" id="PJJ66057.1"/>
    </source>
</evidence>
<proteinExistence type="predicted"/>
<protein>
    <submittedName>
        <fullName evidence="1">Uncharacterized protein</fullName>
    </submittedName>
</protein>